<dbReference type="AlphaFoldDB" id="A0A8H4AYN9"/>
<protein>
    <submittedName>
        <fullName evidence="1">Uncharacterized protein</fullName>
    </submittedName>
</protein>
<proteinExistence type="predicted"/>
<dbReference type="EMBL" id="WTPW01000122">
    <property type="protein sequence ID" value="KAF0545005.1"/>
    <property type="molecule type" value="Genomic_DNA"/>
</dbReference>
<evidence type="ECO:0000313" key="1">
    <source>
        <dbReference type="EMBL" id="KAF0545005.1"/>
    </source>
</evidence>
<accession>A0A8H4AYN9</accession>
<evidence type="ECO:0000313" key="2">
    <source>
        <dbReference type="Proteomes" id="UP000439903"/>
    </source>
</evidence>
<organism evidence="1 2">
    <name type="scientific">Gigaspora margarita</name>
    <dbReference type="NCBI Taxonomy" id="4874"/>
    <lineage>
        <taxon>Eukaryota</taxon>
        <taxon>Fungi</taxon>
        <taxon>Fungi incertae sedis</taxon>
        <taxon>Mucoromycota</taxon>
        <taxon>Glomeromycotina</taxon>
        <taxon>Glomeromycetes</taxon>
        <taxon>Diversisporales</taxon>
        <taxon>Gigasporaceae</taxon>
        <taxon>Gigaspora</taxon>
    </lineage>
</organism>
<name>A0A8H4AYN9_GIGMA</name>
<dbReference type="Proteomes" id="UP000439903">
    <property type="component" value="Unassembled WGS sequence"/>
</dbReference>
<reference evidence="1 2" key="1">
    <citation type="journal article" date="2019" name="Environ. Microbiol.">
        <title>At the nexus of three kingdoms: the genome of the mycorrhizal fungus Gigaspora margarita provides insights into plant, endobacterial and fungal interactions.</title>
        <authorList>
            <person name="Venice F."/>
            <person name="Ghignone S."/>
            <person name="Salvioli di Fossalunga A."/>
            <person name="Amselem J."/>
            <person name="Novero M."/>
            <person name="Xianan X."/>
            <person name="Sedzielewska Toro K."/>
            <person name="Morin E."/>
            <person name="Lipzen A."/>
            <person name="Grigoriev I.V."/>
            <person name="Henrissat B."/>
            <person name="Martin F.M."/>
            <person name="Bonfante P."/>
        </authorList>
    </citation>
    <scope>NUCLEOTIDE SEQUENCE [LARGE SCALE GENOMIC DNA]</scope>
    <source>
        <strain evidence="1 2">BEG34</strain>
    </source>
</reference>
<sequence>MYYCILCDYIEVILFNHPSIESPKSARQTGLYYYISEDSINQLLFKIQNDTKFNINITLNVPKKQFLQTFKILSLKLYLTNLNTWFEKFFETYKWQFIQIDQKKTYNYIKHQIALKLSNTYKALLPSEFKITSIEFLHERIQLCFQAALYQIHTSNLKNCSILPSDVEHNVQNLYTAFFTESFDYFTAPQNLPSRPKYHHPTLNFSVFDREAQHAATFQK</sequence>
<dbReference type="OrthoDB" id="2490749at2759"/>
<gene>
    <name evidence="1" type="ORF">F8M41_002469</name>
</gene>
<keyword evidence="2" id="KW-1185">Reference proteome</keyword>
<comment type="caution">
    <text evidence="1">The sequence shown here is derived from an EMBL/GenBank/DDBJ whole genome shotgun (WGS) entry which is preliminary data.</text>
</comment>